<organism evidence="9">
    <name type="scientific">Cyberlindnera fabianii</name>
    <name type="common">Yeast</name>
    <name type="synonym">Hansenula fabianii</name>
    <dbReference type="NCBI Taxonomy" id="36022"/>
    <lineage>
        <taxon>Eukaryota</taxon>
        <taxon>Fungi</taxon>
        <taxon>Dikarya</taxon>
        <taxon>Ascomycota</taxon>
        <taxon>Saccharomycotina</taxon>
        <taxon>Saccharomycetes</taxon>
        <taxon>Phaffomycetales</taxon>
        <taxon>Phaffomycetaceae</taxon>
        <taxon>Cyberlindnera</taxon>
    </lineage>
</organism>
<dbReference type="VEuPathDB" id="FungiDB:BON22_2487"/>
<dbReference type="EMBL" id="LK052889">
    <property type="protein sequence ID" value="CDR40178.1"/>
    <property type="molecule type" value="Genomic_DNA"/>
</dbReference>
<dbReference type="GO" id="GO:0031505">
    <property type="term" value="P:fungal-type cell wall organization"/>
    <property type="evidence" value="ECO:0007669"/>
    <property type="project" value="TreeGrafter"/>
</dbReference>
<evidence type="ECO:0000256" key="1">
    <source>
        <dbReference type="ARBA" id="ARBA00004191"/>
    </source>
</evidence>
<keyword evidence="11" id="KW-1185">Reference proteome</keyword>
<feature type="signal peptide" evidence="7">
    <location>
        <begin position="1"/>
        <end position="15"/>
    </location>
</feature>
<dbReference type="InterPro" id="IPR054508">
    <property type="entry name" value="PIR1-like_C"/>
</dbReference>
<comment type="similarity">
    <text evidence="5">Belongs to the PIR protein family.</text>
</comment>
<dbReference type="OMA" id="KSCKADG"/>
<proteinExistence type="inferred from homology"/>
<evidence type="ECO:0000256" key="5">
    <source>
        <dbReference type="ARBA" id="ARBA00038219"/>
    </source>
</evidence>
<feature type="region of interest" description="Disordered" evidence="6">
    <location>
        <begin position="76"/>
        <end position="99"/>
    </location>
</feature>
<accession>A0A061AZK3</accession>
<evidence type="ECO:0000256" key="2">
    <source>
        <dbReference type="ARBA" id="ARBA00022512"/>
    </source>
</evidence>
<dbReference type="Pfam" id="PF22799">
    <property type="entry name" value="PIR1-like_C"/>
    <property type="match status" value="1"/>
</dbReference>
<keyword evidence="3" id="KW-0964">Secreted</keyword>
<dbReference type="OrthoDB" id="3980391at2759"/>
<dbReference type="PANTHER" id="PTHR47254:SF1">
    <property type="entry name" value="CELL WALL MANNOPROTEIN CIS3-RELATED"/>
    <property type="match status" value="1"/>
</dbReference>
<evidence type="ECO:0000256" key="7">
    <source>
        <dbReference type="SAM" id="SignalP"/>
    </source>
</evidence>
<comment type="subcellular location">
    <subcellularLocation>
        <location evidence="1">Secreted</location>
        <location evidence="1">Cell wall</location>
    </subcellularLocation>
</comment>
<name>A0A061AZK3_CYBFA</name>
<evidence type="ECO:0000256" key="3">
    <source>
        <dbReference type="ARBA" id="ARBA00022525"/>
    </source>
</evidence>
<keyword evidence="2" id="KW-0134">Cell wall</keyword>
<feature type="chain" id="PRO_5015026821" evidence="7">
    <location>
        <begin position="16"/>
        <end position="209"/>
    </location>
</feature>
<evidence type="ECO:0000313" key="9">
    <source>
        <dbReference type="EMBL" id="CDR40178.1"/>
    </source>
</evidence>
<dbReference type="InterPro" id="IPR051153">
    <property type="entry name" value="Yeast_CWMannoprotein_PIR"/>
</dbReference>
<keyword evidence="4 7" id="KW-0732">Signal</keyword>
<protein>
    <submittedName>
        <fullName evidence="9">CYFA0S04e05270g1_1</fullName>
    </submittedName>
    <submittedName>
        <fullName evidence="10">Cell wall mannoprotein CIS3</fullName>
    </submittedName>
</protein>
<evidence type="ECO:0000313" key="10">
    <source>
        <dbReference type="EMBL" id="ONH67474.1"/>
    </source>
</evidence>
<reference evidence="9" key="1">
    <citation type="journal article" date="2014" name="Genome Announc.">
        <title>Genome sequence of the yeast Cyberlindnera fabianii (Hansenula fabianii).</title>
        <authorList>
            <person name="Freel K.C."/>
            <person name="Sarilar V."/>
            <person name="Neuveglise C."/>
            <person name="Devillers H."/>
            <person name="Friedrich A."/>
            <person name="Schacherer J."/>
        </authorList>
    </citation>
    <scope>NUCLEOTIDE SEQUENCE</scope>
    <source>
        <strain evidence="9">YJS4271</strain>
    </source>
</reference>
<dbReference type="Proteomes" id="UP000189513">
    <property type="component" value="Unassembled WGS sequence"/>
</dbReference>
<reference evidence="11" key="2">
    <citation type="journal article" date="2017" name="Genome Announc.">
        <title>Genome sequences of Cyberlindnera fabianii 65, Pichia kudriavzevii 129, and Saccharomyces cerevisiae 131 isolated from fermented masau fruits in Zimbabwe.</title>
        <authorList>
            <person name="van Rijswijck I.M.H."/>
            <person name="Derks M.F.L."/>
            <person name="Abee T."/>
            <person name="de Ridder D."/>
            <person name="Smid E.J."/>
        </authorList>
    </citation>
    <scope>NUCLEOTIDE SEQUENCE [LARGE SCALE GENOMIC DNA]</scope>
    <source>
        <strain evidence="11">65</strain>
    </source>
</reference>
<reference evidence="10" key="3">
    <citation type="submission" date="2017-01" db="EMBL/GenBank/DDBJ databases">
        <authorList>
            <person name="Mah S.A."/>
            <person name="Swanson W.J."/>
            <person name="Moy G.W."/>
            <person name="Vacquier V.D."/>
        </authorList>
    </citation>
    <scope>NUCLEOTIDE SEQUENCE [LARGE SCALE GENOMIC DNA]</scope>
    <source>
        <strain evidence="10">65</strain>
    </source>
</reference>
<evidence type="ECO:0000259" key="8">
    <source>
        <dbReference type="Pfam" id="PF22799"/>
    </source>
</evidence>
<dbReference type="AlphaFoldDB" id="A0A061AZK3"/>
<feature type="domain" description="Cell wall mannoprotein PIR1-like C-terminal" evidence="8">
    <location>
        <begin position="128"/>
        <end position="201"/>
    </location>
</feature>
<dbReference type="GO" id="GO:0009277">
    <property type="term" value="C:fungal-type cell wall"/>
    <property type="evidence" value="ECO:0007669"/>
    <property type="project" value="TreeGrafter"/>
</dbReference>
<dbReference type="PANTHER" id="PTHR47254">
    <property type="entry name" value="CELL WALL MANNOPROTEIN CIS3-RELATED"/>
    <property type="match status" value="1"/>
</dbReference>
<evidence type="ECO:0000256" key="4">
    <source>
        <dbReference type="ARBA" id="ARBA00022729"/>
    </source>
</evidence>
<dbReference type="STRING" id="36022.A0A061AZK3"/>
<evidence type="ECO:0000256" key="6">
    <source>
        <dbReference type="SAM" id="MobiDB-lite"/>
    </source>
</evidence>
<evidence type="ECO:0000313" key="11">
    <source>
        <dbReference type="Proteomes" id="UP000189513"/>
    </source>
</evidence>
<dbReference type="GO" id="GO:0005199">
    <property type="term" value="F:structural constituent of cell wall"/>
    <property type="evidence" value="ECO:0007669"/>
    <property type="project" value="TreeGrafter"/>
</dbReference>
<gene>
    <name evidence="10" type="ORF">BON22_2487</name>
    <name evidence="9" type="ORF">CYFA0S_04e05270g</name>
</gene>
<dbReference type="EMBL" id="MPUK01000004">
    <property type="protein sequence ID" value="ONH67474.1"/>
    <property type="molecule type" value="Genomic_DNA"/>
</dbReference>
<sequence length="209" mass="21804">MQLASLLPLAALAVAAEYNPNIHSSWETLTPNAPPPSGALTVLTSSFGIAVSKITDEAELSSISAYESTVTLSSEEASSTEFSSSSEEPSSSSSEVAEATESPDLSKYLTVVSAKSDAALSLTLNDTVLVDSAGRIGSIVANRQFQFDGPPPQAGAIIAAGWSITQNGTLALGESDVFFQCLSGNFYNLYDQSLGEHCNAIRLQAVEFV</sequence>